<evidence type="ECO:0000256" key="2">
    <source>
        <dbReference type="ARBA" id="ARBA00007282"/>
    </source>
</evidence>
<keyword evidence="3" id="KW-0808">Transferase</keyword>
<dbReference type="Proteomes" id="UP000215127">
    <property type="component" value="Chromosome 3"/>
</dbReference>
<comment type="subcellular location">
    <subcellularLocation>
        <location evidence="1">Membrane</location>
        <topology evidence="1">Multi-pass membrane protein</topology>
    </subcellularLocation>
</comment>
<organism evidence="9 10">
    <name type="scientific">Zymoseptoria tritici (strain ST99CH_3D7)</name>
    <dbReference type="NCBI Taxonomy" id="1276538"/>
    <lineage>
        <taxon>Eukaryota</taxon>
        <taxon>Fungi</taxon>
        <taxon>Dikarya</taxon>
        <taxon>Ascomycota</taxon>
        <taxon>Pezizomycotina</taxon>
        <taxon>Dothideomycetes</taxon>
        <taxon>Dothideomycetidae</taxon>
        <taxon>Mycosphaerellales</taxon>
        <taxon>Mycosphaerellaceae</taxon>
        <taxon>Zymoseptoria</taxon>
    </lineage>
</organism>
<keyword evidence="4 7" id="KW-0812">Transmembrane</keyword>
<gene>
    <name evidence="9" type="ORF">ZT3D7_G4431</name>
</gene>
<dbReference type="STRING" id="1276538.A0A1X7RPX0"/>
<evidence type="ECO:0000256" key="1">
    <source>
        <dbReference type="ARBA" id="ARBA00004141"/>
    </source>
</evidence>
<dbReference type="InterPro" id="IPR044851">
    <property type="entry name" value="Wax_synthase"/>
</dbReference>
<feature type="transmembrane region" description="Helical" evidence="7">
    <location>
        <begin position="191"/>
        <end position="217"/>
    </location>
</feature>
<feature type="transmembrane region" description="Helical" evidence="7">
    <location>
        <begin position="6"/>
        <end position="25"/>
    </location>
</feature>
<comment type="similarity">
    <text evidence="2">Belongs to the wax synthase family.</text>
</comment>
<accession>A0A1X7RPX0</accession>
<reference evidence="9 10" key="1">
    <citation type="submission" date="2016-06" db="EMBL/GenBank/DDBJ databases">
        <authorList>
            <person name="Kjaerup R.B."/>
            <person name="Dalgaard T.S."/>
            <person name="Juul-Madsen H.R."/>
        </authorList>
    </citation>
    <scope>NUCLEOTIDE SEQUENCE [LARGE SCALE GENOMIC DNA]</scope>
</reference>
<dbReference type="EMBL" id="LT853694">
    <property type="protein sequence ID" value="SMQ49280.1"/>
    <property type="molecule type" value="Genomic_DNA"/>
</dbReference>
<dbReference type="PANTHER" id="PTHR31595:SF67">
    <property type="entry name" value="WAX SYNTHASE DOMAIN-CONTAINING PROTEIN"/>
    <property type="match status" value="1"/>
</dbReference>
<dbReference type="InterPro" id="IPR032805">
    <property type="entry name" value="Wax_synthase_dom"/>
</dbReference>
<name>A0A1X7RPX0_ZYMT9</name>
<evidence type="ECO:0000259" key="8">
    <source>
        <dbReference type="Pfam" id="PF13813"/>
    </source>
</evidence>
<feature type="domain" description="Wax synthase" evidence="8">
    <location>
        <begin position="223"/>
        <end position="311"/>
    </location>
</feature>
<evidence type="ECO:0000256" key="7">
    <source>
        <dbReference type="SAM" id="Phobius"/>
    </source>
</evidence>
<dbReference type="PANTHER" id="PTHR31595">
    <property type="entry name" value="LONG-CHAIN-ALCOHOL O-FATTY-ACYLTRANSFERASE 3-RELATED"/>
    <property type="match status" value="1"/>
</dbReference>
<keyword evidence="5 7" id="KW-1133">Transmembrane helix</keyword>
<evidence type="ECO:0000256" key="3">
    <source>
        <dbReference type="ARBA" id="ARBA00022679"/>
    </source>
</evidence>
<feature type="transmembrane region" description="Helical" evidence="7">
    <location>
        <begin position="57"/>
        <end position="79"/>
    </location>
</feature>
<keyword evidence="10" id="KW-1185">Reference proteome</keyword>
<dbReference type="AlphaFoldDB" id="A0A1X7RPX0"/>
<proteinExistence type="inferred from homology"/>
<evidence type="ECO:0000313" key="10">
    <source>
        <dbReference type="Proteomes" id="UP000215127"/>
    </source>
</evidence>
<evidence type="ECO:0000256" key="5">
    <source>
        <dbReference type="ARBA" id="ARBA00022989"/>
    </source>
</evidence>
<evidence type="ECO:0000256" key="4">
    <source>
        <dbReference type="ARBA" id="ARBA00022692"/>
    </source>
</evidence>
<evidence type="ECO:0000313" key="9">
    <source>
        <dbReference type="EMBL" id="SMQ49280.1"/>
    </source>
</evidence>
<dbReference type="GO" id="GO:0006629">
    <property type="term" value="P:lipid metabolic process"/>
    <property type="evidence" value="ECO:0007669"/>
    <property type="project" value="InterPro"/>
</dbReference>
<evidence type="ECO:0000256" key="6">
    <source>
        <dbReference type="ARBA" id="ARBA00023136"/>
    </source>
</evidence>
<dbReference type="GO" id="GO:0016020">
    <property type="term" value="C:membrane"/>
    <property type="evidence" value="ECO:0007669"/>
    <property type="project" value="UniProtKB-SubCell"/>
</dbReference>
<dbReference type="Pfam" id="PF13813">
    <property type="entry name" value="MBOAT_2"/>
    <property type="match status" value="1"/>
</dbReference>
<keyword evidence="6 7" id="KW-0472">Membrane</keyword>
<feature type="transmembrane region" description="Helical" evidence="7">
    <location>
        <begin position="276"/>
        <end position="295"/>
    </location>
</feature>
<feature type="transmembrane region" description="Helical" evidence="7">
    <location>
        <begin position="155"/>
        <end position="171"/>
    </location>
</feature>
<sequence length="391" mass="44381">MYLSTLDLALVVVAQHVLIAISVGFTKPGSMLRALSLPLSVALMLLSESSSKKDNDMLTLLLVATTPVLVLHHLNIVLLRRWDFVSAGPQPRDAGKKQVRLAVPDTVWNRFAFGLSVAISRRHCGQPFELDNVPHFRKQDPDFVPSRRRFLIERGLLYFSTYIVLDYLGSLKPQNDPGSADTAMEQVAIAVMLWAAAVPYLTMIFAFPGWVLVLLGLSEPKYWRPVFNFEHGMPYSIRRFWSHYWHLCIKDMLYQPAKFVADDMLHLRRGSAIRRYTLIVLSFAVSGLLHMMHDFGFGVPFQESRSMFFFLSQAFAIMVEDAVAHFWKALTRGGSRPDAASNGLAAWQVWTGRLWVFLVLVYTTSPWAAPRTLHYEGDLAAMPFPIFSRRS</sequence>
<protein>
    <recommendedName>
        <fullName evidence="8">Wax synthase domain-containing protein</fullName>
    </recommendedName>
</protein>
<dbReference type="GO" id="GO:0008374">
    <property type="term" value="F:O-acyltransferase activity"/>
    <property type="evidence" value="ECO:0007669"/>
    <property type="project" value="InterPro"/>
</dbReference>